<keyword evidence="4" id="KW-1185">Reference proteome</keyword>
<dbReference type="Gene3D" id="2.60.40.10">
    <property type="entry name" value="Immunoglobulins"/>
    <property type="match status" value="2"/>
</dbReference>
<feature type="signal peptide" evidence="1">
    <location>
        <begin position="1"/>
        <end position="23"/>
    </location>
</feature>
<evidence type="ECO:0000313" key="3">
    <source>
        <dbReference type="EMBL" id="MBM0106673.1"/>
    </source>
</evidence>
<evidence type="ECO:0000259" key="2">
    <source>
        <dbReference type="PROSITE" id="PS50234"/>
    </source>
</evidence>
<evidence type="ECO:0000313" key="4">
    <source>
        <dbReference type="Proteomes" id="UP000661077"/>
    </source>
</evidence>
<keyword evidence="1" id="KW-0732">Signal</keyword>
<dbReference type="InterPro" id="IPR013784">
    <property type="entry name" value="Carb-bd-like_fold"/>
</dbReference>
<dbReference type="InterPro" id="IPR008969">
    <property type="entry name" value="CarboxyPept-like_regulatory"/>
</dbReference>
<feature type="domain" description="VWFA" evidence="2">
    <location>
        <begin position="849"/>
        <end position="1030"/>
    </location>
</feature>
<dbReference type="InterPro" id="IPR013783">
    <property type="entry name" value="Ig-like_fold"/>
</dbReference>
<dbReference type="InterPro" id="IPR010607">
    <property type="entry name" value="DUF1194"/>
</dbReference>
<dbReference type="InterPro" id="IPR050525">
    <property type="entry name" value="ECM_Assembly_Org"/>
</dbReference>
<evidence type="ECO:0000256" key="1">
    <source>
        <dbReference type="SAM" id="SignalP"/>
    </source>
</evidence>
<dbReference type="InterPro" id="IPR036465">
    <property type="entry name" value="vWFA_dom_sf"/>
</dbReference>
<dbReference type="Gene3D" id="2.60.40.1120">
    <property type="entry name" value="Carboxypeptidase-like, regulatory domain"/>
    <property type="match status" value="4"/>
</dbReference>
<dbReference type="Pfam" id="PF06707">
    <property type="entry name" value="DUF1194"/>
    <property type="match status" value="1"/>
</dbReference>
<dbReference type="Gene3D" id="1.50.10.20">
    <property type="match status" value="2"/>
</dbReference>
<dbReference type="Pfam" id="PF13620">
    <property type="entry name" value="CarboxypepD_reg"/>
    <property type="match status" value="3"/>
</dbReference>
<proteinExistence type="predicted"/>
<dbReference type="CDD" id="cd00198">
    <property type="entry name" value="vWFA"/>
    <property type="match status" value="1"/>
</dbReference>
<dbReference type="InterPro" id="IPR008930">
    <property type="entry name" value="Terpenoid_cyclase/PrenylTrfase"/>
</dbReference>
<feature type="chain" id="PRO_5046111820" evidence="1">
    <location>
        <begin position="24"/>
        <end position="2024"/>
    </location>
</feature>
<dbReference type="SUPFAM" id="SSF48239">
    <property type="entry name" value="Terpenoid cyclases/Protein prenyltransferases"/>
    <property type="match status" value="2"/>
</dbReference>
<dbReference type="RefSeq" id="WP_203168789.1">
    <property type="nucleotide sequence ID" value="NZ_JAEVLS010000004.1"/>
</dbReference>
<dbReference type="SUPFAM" id="SSF53300">
    <property type="entry name" value="vWA-like"/>
    <property type="match status" value="1"/>
</dbReference>
<dbReference type="PROSITE" id="PS50234">
    <property type="entry name" value="VWFA"/>
    <property type="match status" value="1"/>
</dbReference>
<dbReference type="SUPFAM" id="SSF49452">
    <property type="entry name" value="Starch-binding domain-like"/>
    <property type="match status" value="1"/>
</dbReference>
<dbReference type="Proteomes" id="UP000661077">
    <property type="component" value="Unassembled WGS sequence"/>
</dbReference>
<dbReference type="SUPFAM" id="SSF49464">
    <property type="entry name" value="Carboxypeptidase regulatory domain-like"/>
    <property type="match status" value="3"/>
</dbReference>
<dbReference type="EMBL" id="JAEVLS010000004">
    <property type="protein sequence ID" value="MBM0106673.1"/>
    <property type="molecule type" value="Genomic_DNA"/>
</dbReference>
<dbReference type="SMART" id="SM00327">
    <property type="entry name" value="VWA"/>
    <property type="match status" value="1"/>
</dbReference>
<comment type="caution">
    <text evidence="3">The sequence shown here is derived from an EMBL/GenBank/DDBJ whole genome shotgun (WGS) entry which is preliminary data.</text>
</comment>
<dbReference type="CDD" id="cd00688">
    <property type="entry name" value="ISOPREN_C2_like"/>
    <property type="match status" value="1"/>
</dbReference>
<dbReference type="PANTHER" id="PTHR24020">
    <property type="entry name" value="COLLAGEN ALPHA"/>
    <property type="match status" value="1"/>
</dbReference>
<organism evidence="3 4">
    <name type="scientific">Steroidobacter gossypii</name>
    <dbReference type="NCBI Taxonomy" id="2805490"/>
    <lineage>
        <taxon>Bacteria</taxon>
        <taxon>Pseudomonadati</taxon>
        <taxon>Pseudomonadota</taxon>
        <taxon>Gammaproteobacteria</taxon>
        <taxon>Steroidobacterales</taxon>
        <taxon>Steroidobacteraceae</taxon>
        <taxon>Steroidobacter</taxon>
    </lineage>
</organism>
<reference evidence="3 4" key="1">
    <citation type="journal article" date="2021" name="Int. J. Syst. Evol. Microbiol.">
        <title>Steroidobacter gossypii sp. nov., isolated from soil of cotton cropping field.</title>
        <authorList>
            <person name="Huang R."/>
            <person name="Yang S."/>
            <person name="Zhen C."/>
            <person name="Liu W."/>
        </authorList>
    </citation>
    <scope>NUCLEOTIDE SEQUENCE [LARGE SCALE GENOMIC DNA]</scope>
    <source>
        <strain evidence="3 4">S1-65</strain>
    </source>
</reference>
<dbReference type="InterPro" id="IPR002035">
    <property type="entry name" value="VWF_A"/>
</dbReference>
<accession>A0ABS1X0B1</accession>
<dbReference type="Gene3D" id="3.40.50.410">
    <property type="entry name" value="von Willebrand factor, type A domain"/>
    <property type="match status" value="1"/>
</dbReference>
<sequence>MPARWLACCFAVLGALTAQIAAADWLTDQRQQDGSFATAADVSTPYQSTAEAVSTLHALGRAVEIGDAQQYLLRQEYSGTEFLARRIVAAATAGVAAPELVAELLLHQNADGGFGESIGYQSTALDTAFALDALVASGHLSSTPAGFGVGYLQQQQQSSGAWLGIDGGTSAYTTALCVQALWKFRHRFAVTNSINAARAQLLAQRDAQHLWGEPHLSALVLTALLPTLADATTLADSVNALRATMLANGSFNNDVYTTALAMRALATADAPYEDQIKIRGRLIDGDTQAVLPRARIDFTGAASTTVTAGDDGRFEYVSATAGSYSLAISVSGYAPVIASTTVRAGQTVDFGDIALLRGQAPVAAVLQGKVTDKITNIGIAGVTVDVIGPSLSATTDADGHYQIVNIPPGEATLSARIDGYGSVQGAVTFVAGQVYNFSPQLIATPASVVAVEGTVINGDNGMALPGVTITATTSQGSITAVTDDSGAYSLQNIAPGAVTLTAALEGFHPIEGTVQARGGTTIVFSPTMTPIVMPEPPPVTGQVRGVIVDSLSGAQLANATVRFFVGSTQRATGTTDADGRFLLTNISGNGELRITRTSYQNLTIPATIVAGMGLDMGAIELTRTSLGTGGAFRGVVKDVATDQVRSGVTVTARFGSTTRTDTTDSAGVFEFTGLNPLQGSARLTRTGYEPLDLGLTLALGEMIDLGTLYVRPVDTSDVRGDLSVYTLRVQGVHIDPETYAVSGALAVEIHNSGSANLTGAANVKAFFDANRNGAFDAGEPDLGNASMAIAMDPGSVESVSIPLSGTVAFRDAPISVWLDSENTLIEQSETNNVDTTAGICGNAQRLAVDLGLCMDSSGSMSAADFQLQLAGTAAAVENASIIPHDGSVRLTVMQFSSATTVELAPTVVTEANAATLASRIRGIRKANGGTSIHSCINTATEQLTTAMPRAAVRVLDISTDGGSSQSAAVAAANAAQAAGVDALNALAVGSGADLNVLNAIVFPRTSGPDAGFVIQIGNFEQYADAISEKIKREARTADLTLGSLQIAEAAEPGTTRLSARVGNGGSRTIPAGITVAFFSSAPDSSGTLLAEVALPELLSGQFVDISTVVNALRGGETVFAVADRAGLVGECNTSNNSDSATVGSTSAHIDVATDSSTYGPSSTVQLLTTVGNDSTLSGAFRYQLTIRDAAGATVATLPPVDTPVIPAGGSQQAAQPWQTGLLLAGVYEVVGELQLLDGTVLDRAQASFTLSHDVSSGPAASLRATTDRLTYNTSDTVAINALARNLTQSTLILGATAQITVIDSAGQPVLSTSLPYGDLTPGSSRSISTQLTLSAAREGRYNLSGTLIDSLGATLATSTTSFEVSEDARLTLTGSVSVATDQIEAGQPQVCTSTAMNRGNRTLADQPLRQLIVNIDSSAEWQRADFSATLPAGGSHIDTRSVSTSGFTPGEYACVLQASVDGAWQALGYATFQVKAPSIRIESSLQLSSHGRLLVLLDGAPSYPCHPIHGIELWAPFRTRLPEDAALTVELLDANGKRVDREVATLANYRNNVNRSVGAGADLLITGWSRDVVTVEVRGAGTLAGGYRLVSTATAGSMPPVTLESGVMGGSCGWPAGPGAKFGDFESSTVMGLFGRGAPASLPDAPTLGRQQAFLEQLLDAAGISYTIVTDADAFARAMRSGAYSRYALFAEREKLDLQVQKELREAVNRGEGLLDAGEHNWRHPAFATALGIKWIGEYPWANTVNYFDSELHTAATADLLLGHETQRVQRVGARAVADFSVGRHGRTMHPHDKTAVTTYEYGRGRSVYVGYDLLAEAAHEGAASVHAEVLMNALGYITPRHGTYYGSDVVSLKLSLHNAAADVAGRVVLPLPAGVTVVDPGQGAFDGTALTLTFELVSQASTQWEFWVRLPPAPGRTRFQMTVQTLNAGAYVDYDSLQLDVTSEPRSSLAEALTLSSTSLKFLAVKLWLLTAQHWSALGFEARALAALVAATDAVREVQHPQSEHLRFKIDQVIWSMSRKVAK</sequence>
<gene>
    <name evidence="3" type="ORF">JM946_18230</name>
</gene>
<name>A0ABS1X0B1_9GAMM</name>
<protein>
    <submittedName>
        <fullName evidence="3">Carboxypeptidase regulatory-like domain-containing protein</fullName>
    </submittedName>
</protein>